<comment type="caution">
    <text evidence="1">The sequence shown here is derived from an EMBL/GenBank/DDBJ whole genome shotgun (WGS) entry which is preliminary data.</text>
</comment>
<dbReference type="EMBL" id="BROD01000001">
    <property type="protein sequence ID" value="GKX66003.1"/>
    <property type="molecule type" value="Genomic_DNA"/>
</dbReference>
<dbReference type="Proteomes" id="UP001058074">
    <property type="component" value="Unassembled WGS sequence"/>
</dbReference>
<name>A0ACB5R9Y9_9CLOT</name>
<keyword evidence="2" id="KW-1185">Reference proteome</keyword>
<protein>
    <submittedName>
        <fullName evidence="1">Uncharacterized protein</fullName>
    </submittedName>
</protein>
<evidence type="ECO:0000313" key="2">
    <source>
        <dbReference type="Proteomes" id="UP001058074"/>
    </source>
</evidence>
<accession>A0ACB5R9Y9</accession>
<gene>
    <name evidence="1" type="ORF">rsdtw13_12610</name>
</gene>
<proteinExistence type="predicted"/>
<organism evidence="1 2">
    <name type="scientific">Inconstantimicrobium mannanitabidum</name>
    <dbReference type="NCBI Taxonomy" id="1604901"/>
    <lineage>
        <taxon>Bacteria</taxon>
        <taxon>Bacillati</taxon>
        <taxon>Bacillota</taxon>
        <taxon>Clostridia</taxon>
        <taxon>Eubacteriales</taxon>
        <taxon>Clostridiaceae</taxon>
        <taxon>Inconstantimicrobium</taxon>
    </lineage>
</organism>
<sequence>MDDESKNIDDENNIDESSFERVNQNYIKAKAIIDQQQGEDNSGSSSSSSNIDNNTNATVNEDVNEQKLLAYGKIVDIINNTSNVKDSLQNLAVDEIELLYYERKVKPLVEMMNNLSIASFNMAATANLFQGNALQDKKDVKAALDLSVYIEEQLKFTARLLDGRLDCFKSRMNGCEK</sequence>
<reference evidence="1" key="1">
    <citation type="journal article" date="2025" name="Int. J. Syst. Evol. Microbiol.">
        <title>Inconstantimicrobium mannanitabidum sp. nov., a novel member of the family Clostridiaceae isolated from anoxic soil under the treatment of reductive soil disinfestation.</title>
        <authorList>
            <person name="Ueki A."/>
            <person name="Tonouchi A."/>
            <person name="Honma S."/>
            <person name="Kaku N."/>
            <person name="Ueki K."/>
        </authorList>
    </citation>
    <scope>NUCLEOTIDE SEQUENCE</scope>
    <source>
        <strain evidence="1">TW13</strain>
    </source>
</reference>
<evidence type="ECO:0000313" key="1">
    <source>
        <dbReference type="EMBL" id="GKX66003.1"/>
    </source>
</evidence>